<evidence type="ECO:0000256" key="2">
    <source>
        <dbReference type="SAM" id="MobiDB-lite"/>
    </source>
</evidence>
<keyword evidence="4" id="KW-1185">Reference proteome</keyword>
<organism evidence="3 4">
    <name type="scientific">Bemisia tabaci</name>
    <name type="common">Sweetpotato whitefly</name>
    <name type="synonym">Aleurodes tabaci</name>
    <dbReference type="NCBI Taxonomy" id="7038"/>
    <lineage>
        <taxon>Eukaryota</taxon>
        <taxon>Metazoa</taxon>
        <taxon>Ecdysozoa</taxon>
        <taxon>Arthropoda</taxon>
        <taxon>Hexapoda</taxon>
        <taxon>Insecta</taxon>
        <taxon>Pterygota</taxon>
        <taxon>Neoptera</taxon>
        <taxon>Paraneoptera</taxon>
        <taxon>Hemiptera</taxon>
        <taxon>Sternorrhyncha</taxon>
        <taxon>Aleyrodoidea</taxon>
        <taxon>Aleyrodidae</taxon>
        <taxon>Aleyrodinae</taxon>
        <taxon>Bemisia</taxon>
    </lineage>
</organism>
<feature type="region of interest" description="Disordered" evidence="2">
    <location>
        <begin position="247"/>
        <end position="267"/>
    </location>
</feature>
<dbReference type="EMBL" id="OU963871">
    <property type="protein sequence ID" value="CAH0382776.1"/>
    <property type="molecule type" value="Genomic_DNA"/>
</dbReference>
<feature type="compositionally biased region" description="Polar residues" evidence="2">
    <location>
        <begin position="873"/>
        <end position="891"/>
    </location>
</feature>
<name>A0A9P0A2T4_BEMTA</name>
<protein>
    <submittedName>
        <fullName evidence="3">Uncharacterized protein</fullName>
    </submittedName>
</protein>
<accession>A0A9P0A2T4</accession>
<gene>
    <name evidence="3" type="ORF">BEMITA_LOCUS2277</name>
</gene>
<feature type="compositionally biased region" description="Basic residues" evidence="2">
    <location>
        <begin position="896"/>
        <end position="908"/>
    </location>
</feature>
<feature type="compositionally biased region" description="Low complexity" evidence="2">
    <location>
        <begin position="251"/>
        <end position="260"/>
    </location>
</feature>
<evidence type="ECO:0000313" key="3">
    <source>
        <dbReference type="EMBL" id="CAH0382776.1"/>
    </source>
</evidence>
<dbReference type="Proteomes" id="UP001152759">
    <property type="component" value="Chromosome 10"/>
</dbReference>
<feature type="coiled-coil region" evidence="1">
    <location>
        <begin position="207"/>
        <end position="241"/>
    </location>
</feature>
<sequence length="908" mass="104319">MNPLARWDDESIIVEHSKEIVMDEAKKRERDRDRKRKYREKLVLNNPDKVLQTKLKNKKYYQARSSKGLLKTVNKMSDEEKFAKRQMWKNQKQRQRLRKSQEVHKIPVVNDDSVLNESNSEFESLGADPLYSAVDVCAIVGPSEIVSCSAPPPPSLNSSPNTTCRSIGPTPVFQNSVRESIALSATTSCPSNLVNSKTPSRQLILGKKIARRNRDKLLGRIKILEQQVHFYKRLSQKYKKRWQRAVRKRVSQNQSNQSSQTDSPQKVVRQIISAGKEEVKRQLLFGQALEKQLRKNSRECKNLVQKRNFAKSIGGMVCKKYGMEKELQRRKISSYYLRKKYGGKVMSIGSKLKRSSKFVKLKSTVMHFFEDDEVSVMTPGKKQYITRRKVQKQRRFLRDSLKNLHKKFVEKYDVKVGYVTFLKLKPFWVVPPKESDRNTCRCAKHANFELILKPLIRQKYLRNVRSVSELVAKVSCKADSKFCMFGECKKCNVKIVPSSVIDQTIIKSSHLIPYDQWIKKKLSEVTSNSGVSKITVKEKKRDTGENLIEIINERLPLFLKHVYTDYHQKVFFKDIVKQTRGNECVIIIDWSQNFATKYDEEVQSRHFGASQQQVSLHTGVVYLKGGEKQISFCTVSDCCRHDAPAIWAHLGPVLDMLKKDYEAIEIIHFFSDGPTTQYRNKYNFFLFQKCCIERNFYQATWNFSEPGHGKGAADGVGGTVKRTAEFAVHCRKFDVIDAKTFVEATSSLKILTFIIPQQDIEEVEASLPASLKTVPDTMSLRQLTWCRNKVDELGRRALSCKICIGSSRCSHFPSGNGEPFIQQHFSVPHSPLVILEERNEINEKVQSVSSTPAPERTTKGKKKPKSKIRTENSDMPNTNEELQLAPASSNPAPKKTTQRKRKPKSQIE</sequence>
<feature type="region of interest" description="Disordered" evidence="2">
    <location>
        <begin position="843"/>
        <end position="908"/>
    </location>
</feature>
<proteinExistence type="predicted"/>
<dbReference type="PANTHER" id="PTHR46601:SF1">
    <property type="entry name" value="ADF-H DOMAIN-CONTAINING PROTEIN"/>
    <property type="match status" value="1"/>
</dbReference>
<evidence type="ECO:0000256" key="1">
    <source>
        <dbReference type="SAM" id="Coils"/>
    </source>
</evidence>
<evidence type="ECO:0000313" key="4">
    <source>
        <dbReference type="Proteomes" id="UP001152759"/>
    </source>
</evidence>
<reference evidence="3" key="1">
    <citation type="submission" date="2021-12" db="EMBL/GenBank/DDBJ databases">
        <authorList>
            <person name="King R."/>
        </authorList>
    </citation>
    <scope>NUCLEOTIDE SEQUENCE</scope>
</reference>
<dbReference type="PANTHER" id="PTHR46601">
    <property type="entry name" value="ULP_PROTEASE DOMAIN-CONTAINING PROTEIN"/>
    <property type="match status" value="1"/>
</dbReference>
<dbReference type="AlphaFoldDB" id="A0A9P0A2T4"/>
<keyword evidence="1" id="KW-0175">Coiled coil</keyword>